<reference evidence="4" key="1">
    <citation type="submission" date="2018-12" db="EMBL/GenBank/DDBJ databases">
        <title>Tengunoibacter tsumagoiensis gen. nov., sp. nov., Dictyobacter kobayashii sp. nov., D. alpinus sp. nov., and D. joshuensis sp. nov. and description of Dictyobacteraceae fam. nov. within the order Ktedonobacterales isolated from Tengu-no-mugimeshi.</title>
        <authorList>
            <person name="Wang C.M."/>
            <person name="Zheng Y."/>
            <person name="Sakai Y."/>
            <person name="Toyoda A."/>
            <person name="Minakuchi Y."/>
            <person name="Abe K."/>
            <person name="Yokota A."/>
            <person name="Yabe S."/>
        </authorList>
    </citation>
    <scope>NUCLEOTIDE SEQUENCE [LARGE SCALE GENOMIC DNA]</scope>
    <source>
        <strain evidence="4">Uno11</strain>
    </source>
</reference>
<dbReference type="Pfam" id="PF07760">
    <property type="entry name" value="DUF1616"/>
    <property type="match status" value="1"/>
</dbReference>
<feature type="transmembrane region" description="Helical" evidence="1">
    <location>
        <begin position="94"/>
        <end position="112"/>
    </location>
</feature>
<feature type="transmembrane region" description="Helical" evidence="1">
    <location>
        <begin position="64"/>
        <end position="82"/>
    </location>
</feature>
<evidence type="ECO:0000313" key="3">
    <source>
        <dbReference type="EMBL" id="GCE23439.1"/>
    </source>
</evidence>
<dbReference type="AlphaFoldDB" id="A0A402AWI2"/>
<proteinExistence type="predicted"/>
<dbReference type="RefSeq" id="WP_126556878.1">
    <property type="nucleotide sequence ID" value="NZ_BIFS01000002.1"/>
</dbReference>
<feature type="transmembrane region" description="Helical" evidence="1">
    <location>
        <begin position="124"/>
        <end position="147"/>
    </location>
</feature>
<keyword evidence="4" id="KW-1185">Reference proteome</keyword>
<sequence>MRLKNLDVLLLLVVVVANVFDVWLVTPLPAIGGVLALPLVFICPGYVLAELMFKQQQLDLPQRLLLSIGGSLALDIMGGLLLNSLPGGLKAHSWILWLCLVSLLGSGLLMHIRRDQSASEYPELHPGGILAYLFCAGLALLAIVMIMRYNIHTMAGLHVSP</sequence>
<dbReference type="Proteomes" id="UP000287188">
    <property type="component" value="Unassembled WGS sequence"/>
</dbReference>
<evidence type="ECO:0000256" key="1">
    <source>
        <dbReference type="SAM" id="Phobius"/>
    </source>
</evidence>
<feature type="domain" description="DUF1616" evidence="2">
    <location>
        <begin position="12"/>
        <end position="116"/>
    </location>
</feature>
<feature type="transmembrane region" description="Helical" evidence="1">
    <location>
        <begin position="31"/>
        <end position="52"/>
    </location>
</feature>
<evidence type="ECO:0000259" key="2">
    <source>
        <dbReference type="Pfam" id="PF07760"/>
    </source>
</evidence>
<accession>A0A402AWI2</accession>
<comment type="caution">
    <text evidence="3">The sequence shown here is derived from an EMBL/GenBank/DDBJ whole genome shotgun (WGS) entry which is preliminary data.</text>
</comment>
<dbReference type="InterPro" id="IPR011674">
    <property type="entry name" value="DUF1616"/>
</dbReference>
<feature type="transmembrane region" description="Helical" evidence="1">
    <location>
        <begin position="7"/>
        <end position="25"/>
    </location>
</feature>
<protein>
    <recommendedName>
        <fullName evidence="2">DUF1616 domain-containing protein</fullName>
    </recommendedName>
</protein>
<evidence type="ECO:0000313" key="4">
    <source>
        <dbReference type="Proteomes" id="UP000287188"/>
    </source>
</evidence>
<dbReference type="EMBL" id="BIFS01000002">
    <property type="protein sequence ID" value="GCE23439.1"/>
    <property type="molecule type" value="Genomic_DNA"/>
</dbReference>
<gene>
    <name evidence="3" type="ORF">KDK_72390</name>
</gene>
<organism evidence="3 4">
    <name type="scientific">Dictyobacter kobayashii</name>
    <dbReference type="NCBI Taxonomy" id="2014872"/>
    <lineage>
        <taxon>Bacteria</taxon>
        <taxon>Bacillati</taxon>
        <taxon>Chloroflexota</taxon>
        <taxon>Ktedonobacteria</taxon>
        <taxon>Ktedonobacterales</taxon>
        <taxon>Dictyobacteraceae</taxon>
        <taxon>Dictyobacter</taxon>
    </lineage>
</organism>
<keyword evidence="1" id="KW-0812">Transmembrane</keyword>
<name>A0A402AWI2_9CHLR</name>
<keyword evidence="1" id="KW-1133">Transmembrane helix</keyword>
<keyword evidence="1" id="KW-0472">Membrane</keyword>